<dbReference type="Pfam" id="PF00397">
    <property type="entry name" value="WW"/>
    <property type="match status" value="1"/>
</dbReference>
<keyword evidence="6" id="KW-1185">Reference proteome</keyword>
<evidence type="ECO:0000313" key="6">
    <source>
        <dbReference type="Proteomes" id="UP000287033"/>
    </source>
</evidence>
<dbReference type="GO" id="GO:0006355">
    <property type="term" value="P:regulation of DNA-templated transcription"/>
    <property type="evidence" value="ECO:0007669"/>
    <property type="project" value="TreeGrafter"/>
</dbReference>
<feature type="domain" description="WW" evidence="4">
    <location>
        <begin position="23"/>
        <end position="55"/>
    </location>
</feature>
<dbReference type="InterPro" id="IPR001202">
    <property type="entry name" value="WW_dom"/>
</dbReference>
<dbReference type="Gene3D" id="2.30.29.30">
    <property type="entry name" value="Pleckstrin-homology domain (PH domain)/Phosphotyrosine-binding domain (PTB)"/>
    <property type="match status" value="2"/>
</dbReference>
<protein>
    <recommendedName>
        <fullName evidence="7">Amyloid beta precursor protein binding family B member 3</fullName>
    </recommendedName>
</protein>
<dbReference type="InterPro" id="IPR006020">
    <property type="entry name" value="PTB/PI_dom"/>
</dbReference>
<dbReference type="SMART" id="SM00462">
    <property type="entry name" value="PTB"/>
    <property type="match status" value="2"/>
</dbReference>
<keyword evidence="1" id="KW-0677">Repeat</keyword>
<dbReference type="GO" id="GO:0005737">
    <property type="term" value="C:cytoplasm"/>
    <property type="evidence" value="ECO:0007669"/>
    <property type="project" value="TreeGrafter"/>
</dbReference>
<feature type="domain" description="PID" evidence="3">
    <location>
        <begin position="138"/>
        <end position="213"/>
    </location>
</feature>
<dbReference type="SUPFAM" id="SSF51045">
    <property type="entry name" value="WW domain"/>
    <property type="match status" value="1"/>
</dbReference>
<accession>A0A401T5L1</accession>
<dbReference type="EMBL" id="BEZZ01001081">
    <property type="protein sequence ID" value="GCC37938.1"/>
    <property type="molecule type" value="Genomic_DNA"/>
</dbReference>
<feature type="domain" description="PID" evidence="3">
    <location>
        <begin position="251"/>
        <end position="376"/>
    </location>
</feature>
<dbReference type="Pfam" id="PF00640">
    <property type="entry name" value="PID"/>
    <property type="match status" value="2"/>
</dbReference>
<dbReference type="GO" id="GO:0005634">
    <property type="term" value="C:nucleus"/>
    <property type="evidence" value="ECO:0007669"/>
    <property type="project" value="TreeGrafter"/>
</dbReference>
<dbReference type="CDD" id="cd00201">
    <property type="entry name" value="WW"/>
    <property type="match status" value="1"/>
</dbReference>
<dbReference type="FunFam" id="2.30.29.30:FF:000143">
    <property type="entry name" value="amyloid beta A4 precursor protein-binding family B member 3 isoform X2"/>
    <property type="match status" value="1"/>
</dbReference>
<reference evidence="5 6" key="1">
    <citation type="journal article" date="2018" name="Nat. Ecol. Evol.">
        <title>Shark genomes provide insights into elasmobranch evolution and the origin of vertebrates.</title>
        <authorList>
            <person name="Hara Y"/>
            <person name="Yamaguchi K"/>
            <person name="Onimaru K"/>
            <person name="Kadota M"/>
            <person name="Koyanagi M"/>
            <person name="Keeley SD"/>
            <person name="Tatsumi K"/>
            <person name="Tanaka K"/>
            <person name="Motone F"/>
            <person name="Kageyama Y"/>
            <person name="Nozu R"/>
            <person name="Adachi N"/>
            <person name="Nishimura O"/>
            <person name="Nakagawa R"/>
            <person name="Tanegashima C"/>
            <person name="Kiyatake I"/>
            <person name="Matsumoto R"/>
            <person name="Murakumo K"/>
            <person name="Nishida K"/>
            <person name="Terakita A"/>
            <person name="Kuratani S"/>
            <person name="Sato K"/>
            <person name="Hyodo S Kuraku.S."/>
        </authorList>
    </citation>
    <scope>NUCLEOTIDE SEQUENCE [LARGE SCALE GENOMIC DNA]</scope>
</reference>
<evidence type="ECO:0000259" key="3">
    <source>
        <dbReference type="PROSITE" id="PS01179"/>
    </source>
</evidence>
<evidence type="ECO:0000256" key="2">
    <source>
        <dbReference type="SAM" id="MobiDB-lite"/>
    </source>
</evidence>
<sequence length="445" mass="48638">MLAIIIVNYDDNLWNDQALELDPDLPPGWRTIRDTSGTYYWHVPTGTTQWQHPACTSDVSLDSGKLLTALSPTLEHEAVNPGAAALHHLPRGGKFESSMPASSSINLRTELPWQDSSLQPSTNPDSKGQDMVMVLKKDMLSLVDPVDHSLIHSQPIINIRVWGVGCNNGRDFAYVASDKDTCMLKCHVFHCNTPAKAIATALHQMCSQIMAERAINSGSSNVPGMGDSISPVDLPLQVDLLETVRQSVQRFNVQYIGCLPVTNSMGMKLVNGVIKSLLDSVDRCDWPSVLLQVTDTTLSVSKGEDSREPCWQCRLRYLTFLGIGKDPHTFGLIVDTGLQNFECHVFWCEPDAGYISEAIQAACMLQYQKCLVAAAPSVRSKRATHSQSPPSGLKKHLSSPMTDSVGPAPGPLLSAPKFTSGSNLKRGVLALLDTFKHKHSVLQMP</sequence>
<organism evidence="5 6">
    <name type="scientific">Chiloscyllium punctatum</name>
    <name type="common">Brownbanded bambooshark</name>
    <name type="synonym">Hemiscyllium punctatum</name>
    <dbReference type="NCBI Taxonomy" id="137246"/>
    <lineage>
        <taxon>Eukaryota</taxon>
        <taxon>Metazoa</taxon>
        <taxon>Chordata</taxon>
        <taxon>Craniata</taxon>
        <taxon>Vertebrata</taxon>
        <taxon>Chondrichthyes</taxon>
        <taxon>Elasmobranchii</taxon>
        <taxon>Galeomorphii</taxon>
        <taxon>Galeoidea</taxon>
        <taxon>Orectolobiformes</taxon>
        <taxon>Hemiscylliidae</taxon>
        <taxon>Chiloscyllium</taxon>
    </lineage>
</organism>
<dbReference type="Proteomes" id="UP000287033">
    <property type="component" value="Unassembled WGS sequence"/>
</dbReference>
<dbReference type="PROSITE" id="PS01159">
    <property type="entry name" value="WW_DOMAIN_1"/>
    <property type="match status" value="1"/>
</dbReference>
<dbReference type="CDD" id="cd01271">
    <property type="entry name" value="PTB2_Fe65"/>
    <property type="match status" value="1"/>
</dbReference>
<dbReference type="FunFam" id="2.30.29.30:FF:000034">
    <property type="entry name" value="amyloid beta A4 precursor protein-binding family B member 2"/>
    <property type="match status" value="1"/>
</dbReference>
<dbReference type="PROSITE" id="PS01179">
    <property type="entry name" value="PID"/>
    <property type="match status" value="2"/>
</dbReference>
<dbReference type="InterPro" id="IPR039576">
    <property type="entry name" value="APBB1/2/3"/>
</dbReference>
<dbReference type="SMART" id="SM00456">
    <property type="entry name" value="WW"/>
    <property type="match status" value="1"/>
</dbReference>
<evidence type="ECO:0000259" key="4">
    <source>
        <dbReference type="PROSITE" id="PS50020"/>
    </source>
</evidence>
<dbReference type="PANTHER" id="PTHR14058">
    <property type="entry name" value="AMYLOID BETA A4 PRECURSOR PROTEIN-BINDING FAMILY B"/>
    <property type="match status" value="1"/>
</dbReference>
<evidence type="ECO:0000256" key="1">
    <source>
        <dbReference type="ARBA" id="ARBA00022737"/>
    </source>
</evidence>
<dbReference type="PROSITE" id="PS50020">
    <property type="entry name" value="WW_DOMAIN_2"/>
    <property type="match status" value="1"/>
</dbReference>
<dbReference type="GO" id="GO:0001540">
    <property type="term" value="F:amyloid-beta binding"/>
    <property type="evidence" value="ECO:0007669"/>
    <property type="project" value="InterPro"/>
</dbReference>
<comment type="caution">
    <text evidence="5">The sequence shown here is derived from an EMBL/GenBank/DDBJ whole genome shotgun (WGS) entry which is preliminary data.</text>
</comment>
<dbReference type="SUPFAM" id="SSF50729">
    <property type="entry name" value="PH domain-like"/>
    <property type="match status" value="2"/>
</dbReference>
<feature type="region of interest" description="Disordered" evidence="2">
    <location>
        <begin position="381"/>
        <end position="418"/>
    </location>
</feature>
<dbReference type="InterPro" id="IPR011993">
    <property type="entry name" value="PH-like_dom_sf"/>
</dbReference>
<name>A0A401T5L1_CHIPU</name>
<proteinExistence type="predicted"/>
<dbReference type="STRING" id="137246.A0A401T5L1"/>
<dbReference type="InterPro" id="IPR036020">
    <property type="entry name" value="WW_dom_sf"/>
</dbReference>
<dbReference type="Gene3D" id="2.20.70.10">
    <property type="match status" value="1"/>
</dbReference>
<gene>
    <name evidence="5" type="ORF">chiPu_0016448</name>
</gene>
<dbReference type="AlphaFoldDB" id="A0A401T5L1"/>
<evidence type="ECO:0008006" key="7">
    <source>
        <dbReference type="Google" id="ProtNLM"/>
    </source>
</evidence>
<dbReference type="OrthoDB" id="5969782at2759"/>
<dbReference type="PANTHER" id="PTHR14058:SF10">
    <property type="entry name" value="AMYLOID-BETA A4 PRECURSOR PROTEIN-BINDING FAMILY B MEMBER 3"/>
    <property type="match status" value="1"/>
</dbReference>
<dbReference type="OMA" id="SWQEEYF"/>
<dbReference type="FunFam" id="2.20.70.10:FF:000003">
    <property type="entry name" value="amyloid beta A4 precursor protein-binding family B member 2"/>
    <property type="match status" value="1"/>
</dbReference>
<evidence type="ECO:0000313" key="5">
    <source>
        <dbReference type="EMBL" id="GCC37938.1"/>
    </source>
</evidence>